<gene>
    <name evidence="2" type="ORF">STAS_14117</name>
</gene>
<keyword evidence="3" id="KW-1185">Reference proteome</keyword>
<proteinExistence type="predicted"/>
<dbReference type="AlphaFoldDB" id="A0A5A7Q006"/>
<keyword evidence="2" id="KW-0378">Hydrolase</keyword>
<dbReference type="EMBL" id="BKCP01005405">
    <property type="protein sequence ID" value="GER37697.1"/>
    <property type="molecule type" value="Genomic_DNA"/>
</dbReference>
<keyword evidence="2" id="KW-0121">Carboxypeptidase</keyword>
<evidence type="ECO:0000313" key="3">
    <source>
        <dbReference type="Proteomes" id="UP000325081"/>
    </source>
</evidence>
<comment type="caution">
    <text evidence="2">The sequence shown here is derived from an EMBL/GenBank/DDBJ whole genome shotgun (WGS) entry which is preliminary data.</text>
</comment>
<reference evidence="3" key="1">
    <citation type="journal article" date="2019" name="Curr. Biol.">
        <title>Genome Sequence of Striga asiatica Provides Insight into the Evolution of Plant Parasitism.</title>
        <authorList>
            <person name="Yoshida S."/>
            <person name="Kim S."/>
            <person name="Wafula E.K."/>
            <person name="Tanskanen J."/>
            <person name="Kim Y.M."/>
            <person name="Honaas L."/>
            <person name="Yang Z."/>
            <person name="Spallek T."/>
            <person name="Conn C.E."/>
            <person name="Ichihashi Y."/>
            <person name="Cheong K."/>
            <person name="Cui S."/>
            <person name="Der J.P."/>
            <person name="Gundlach H."/>
            <person name="Jiao Y."/>
            <person name="Hori C."/>
            <person name="Ishida J.K."/>
            <person name="Kasahara H."/>
            <person name="Kiba T."/>
            <person name="Kim M.S."/>
            <person name="Koo N."/>
            <person name="Laohavisit A."/>
            <person name="Lee Y.H."/>
            <person name="Lumba S."/>
            <person name="McCourt P."/>
            <person name="Mortimer J.C."/>
            <person name="Mutuku J.M."/>
            <person name="Nomura T."/>
            <person name="Sasaki-Sekimoto Y."/>
            <person name="Seto Y."/>
            <person name="Wang Y."/>
            <person name="Wakatake T."/>
            <person name="Sakakibara H."/>
            <person name="Demura T."/>
            <person name="Yamaguchi S."/>
            <person name="Yoneyama K."/>
            <person name="Manabe R.I."/>
            <person name="Nelson D.C."/>
            <person name="Schulman A.H."/>
            <person name="Timko M.P."/>
            <person name="dePamphilis C.W."/>
            <person name="Choi D."/>
            <person name="Shirasu K."/>
        </authorList>
    </citation>
    <scope>NUCLEOTIDE SEQUENCE [LARGE SCALE GENOMIC DNA]</scope>
    <source>
        <strain evidence="3">cv. UVA1</strain>
    </source>
</reference>
<accession>A0A5A7Q006</accession>
<dbReference type="GO" id="GO:0004180">
    <property type="term" value="F:carboxypeptidase activity"/>
    <property type="evidence" value="ECO:0007669"/>
    <property type="project" value="UniProtKB-KW"/>
</dbReference>
<dbReference type="Proteomes" id="UP000325081">
    <property type="component" value="Unassembled WGS sequence"/>
</dbReference>
<feature type="compositionally biased region" description="Basic and acidic residues" evidence="1">
    <location>
        <begin position="58"/>
        <end position="69"/>
    </location>
</feature>
<dbReference type="OrthoDB" id="1740937at2759"/>
<feature type="region of interest" description="Disordered" evidence="1">
    <location>
        <begin position="58"/>
        <end position="80"/>
    </location>
</feature>
<organism evidence="2 3">
    <name type="scientific">Striga asiatica</name>
    <name type="common">Asiatic witchweed</name>
    <name type="synonym">Buchnera asiatica</name>
    <dbReference type="NCBI Taxonomy" id="4170"/>
    <lineage>
        <taxon>Eukaryota</taxon>
        <taxon>Viridiplantae</taxon>
        <taxon>Streptophyta</taxon>
        <taxon>Embryophyta</taxon>
        <taxon>Tracheophyta</taxon>
        <taxon>Spermatophyta</taxon>
        <taxon>Magnoliopsida</taxon>
        <taxon>eudicotyledons</taxon>
        <taxon>Gunneridae</taxon>
        <taxon>Pentapetalae</taxon>
        <taxon>asterids</taxon>
        <taxon>lamiids</taxon>
        <taxon>Lamiales</taxon>
        <taxon>Orobanchaceae</taxon>
        <taxon>Buchnereae</taxon>
        <taxon>Striga</taxon>
    </lineage>
</organism>
<evidence type="ECO:0000313" key="2">
    <source>
        <dbReference type="EMBL" id="GER37697.1"/>
    </source>
</evidence>
<name>A0A5A7Q006_STRAF</name>
<keyword evidence="2" id="KW-0645">Protease</keyword>
<protein>
    <submittedName>
        <fullName evidence="2">Serine carboxypeptidase-like 12</fullName>
    </submittedName>
</protein>
<feature type="compositionally biased region" description="Polar residues" evidence="1">
    <location>
        <begin position="70"/>
        <end position="80"/>
    </location>
</feature>
<sequence>MFVVGSGVRGHEQRNLSFSLHKLLSRTVQSSEVGGWKNEMEVRLGGVLNGSSIDRRLEGSKKKRVESGRETSSQPCREQRISASFGSSGKVSWKKKCRLPIAIEDETGSIRAMLYGSDTERVIPFSGTEMYEAEQHHVICFIKHYESTQHTVFKLYTVDVMSSYKNFDWFESTQKKPQLPILR</sequence>
<evidence type="ECO:0000256" key="1">
    <source>
        <dbReference type="SAM" id="MobiDB-lite"/>
    </source>
</evidence>